<dbReference type="STRING" id="103372.F4WDK6"/>
<name>F4WDK6_ACREC</name>
<proteinExistence type="predicted"/>
<evidence type="ECO:0000313" key="3">
    <source>
        <dbReference type="Proteomes" id="UP000007755"/>
    </source>
</evidence>
<protein>
    <submittedName>
        <fullName evidence="2">Uncharacterized protein</fullName>
    </submittedName>
</protein>
<keyword evidence="3" id="KW-1185">Reference proteome</keyword>
<gene>
    <name evidence="2" type="ORF">G5I_03660</name>
</gene>
<dbReference type="InParanoid" id="F4WDK6"/>
<dbReference type="AlphaFoldDB" id="F4WDK6"/>
<dbReference type="EMBL" id="GL888087">
    <property type="protein sequence ID" value="EGI67786.1"/>
    <property type="molecule type" value="Genomic_DNA"/>
</dbReference>
<sequence length="293" mass="32772">MEQVSLHQNRHHRSKQQCCSSSTSGATRRTEEFEAGPSHKKIKLENISAGSTTTNNISISARTPGLIVPQSKTSKNEIAVAMNDIVTNLVIEKQFDFDDLHPSSLDKRPEDEHDIEKSTSTVVEILQQLQRELCLIKLCWPDVSIMTEDLYVQSLPNTYHCVNDKERLLLWYAENFRRQFHAKYANRRPLLLACENECRVQVITPEVDGNPNIAWVVGVDLDEEPPPTALLLLLSELDVKTCSKPKDVPGSVAAEVFKLLACDSIFSSALHHPLRVDSGTPMSRATAAFDSPL</sequence>
<dbReference type="Proteomes" id="UP000007755">
    <property type="component" value="Unassembled WGS sequence"/>
</dbReference>
<dbReference type="InterPro" id="IPR033551">
    <property type="entry name" value="DRC7/lobo"/>
</dbReference>
<accession>F4WDK6</accession>
<feature type="compositionally biased region" description="Polar residues" evidence="1">
    <location>
        <begin position="16"/>
        <end position="27"/>
    </location>
</feature>
<feature type="region of interest" description="Disordered" evidence="1">
    <location>
        <begin position="1"/>
        <end position="37"/>
    </location>
</feature>
<evidence type="ECO:0000313" key="2">
    <source>
        <dbReference type="EMBL" id="EGI67786.1"/>
    </source>
</evidence>
<dbReference type="OrthoDB" id="10262874at2759"/>
<reference evidence="2" key="1">
    <citation type="submission" date="2011-02" db="EMBL/GenBank/DDBJ databases">
        <title>The genome of the leaf-cutting ant Acromyrmex echinatior suggests key adaptations to social evolution and fungus farming.</title>
        <authorList>
            <person name="Nygaard S."/>
            <person name="Zhang G."/>
        </authorList>
    </citation>
    <scope>NUCLEOTIDE SEQUENCE</scope>
</reference>
<dbReference type="PANTHER" id="PTHR35249">
    <property type="entry name" value="DYNEIN REGULATORY COMPLEX SUBUNIT 7"/>
    <property type="match status" value="1"/>
</dbReference>
<dbReference type="GO" id="GO:0031514">
    <property type="term" value="C:motile cilium"/>
    <property type="evidence" value="ECO:0007669"/>
    <property type="project" value="TreeGrafter"/>
</dbReference>
<dbReference type="PANTHER" id="PTHR35249:SF2">
    <property type="entry name" value="DYNEIN REGULATORY COMPLEX SUBUNIT 7"/>
    <property type="match status" value="1"/>
</dbReference>
<dbReference type="GO" id="GO:0030317">
    <property type="term" value="P:flagellated sperm motility"/>
    <property type="evidence" value="ECO:0007669"/>
    <property type="project" value="TreeGrafter"/>
</dbReference>
<evidence type="ECO:0000256" key="1">
    <source>
        <dbReference type="SAM" id="MobiDB-lite"/>
    </source>
</evidence>
<organism evidence="3">
    <name type="scientific">Acromyrmex echinatior</name>
    <name type="common">Panamanian leafcutter ant</name>
    <name type="synonym">Acromyrmex octospinosus echinatior</name>
    <dbReference type="NCBI Taxonomy" id="103372"/>
    <lineage>
        <taxon>Eukaryota</taxon>
        <taxon>Metazoa</taxon>
        <taxon>Ecdysozoa</taxon>
        <taxon>Arthropoda</taxon>
        <taxon>Hexapoda</taxon>
        <taxon>Insecta</taxon>
        <taxon>Pterygota</taxon>
        <taxon>Neoptera</taxon>
        <taxon>Endopterygota</taxon>
        <taxon>Hymenoptera</taxon>
        <taxon>Apocrita</taxon>
        <taxon>Aculeata</taxon>
        <taxon>Formicoidea</taxon>
        <taxon>Formicidae</taxon>
        <taxon>Myrmicinae</taxon>
        <taxon>Acromyrmex</taxon>
    </lineage>
</organism>